<evidence type="ECO:0000313" key="5">
    <source>
        <dbReference type="Proteomes" id="UP000199110"/>
    </source>
</evidence>
<dbReference type="InterPro" id="IPR051921">
    <property type="entry name" value="ABC_osmolyte_uptake_ATP-bind"/>
</dbReference>
<keyword evidence="2 4" id="KW-0067">ATP-binding</keyword>
<organism evidence="4 5">
    <name type="scientific">Jannaschia pohangensis</name>
    <dbReference type="NCBI Taxonomy" id="390807"/>
    <lineage>
        <taxon>Bacteria</taxon>
        <taxon>Pseudomonadati</taxon>
        <taxon>Pseudomonadota</taxon>
        <taxon>Alphaproteobacteria</taxon>
        <taxon>Rhodobacterales</taxon>
        <taxon>Roseobacteraceae</taxon>
        <taxon>Jannaschia</taxon>
    </lineage>
</organism>
<keyword evidence="5" id="KW-1185">Reference proteome</keyword>
<dbReference type="STRING" id="390807.SAMN04488095_2870"/>
<evidence type="ECO:0000313" key="4">
    <source>
        <dbReference type="EMBL" id="SFJ43782.1"/>
    </source>
</evidence>
<dbReference type="Pfam" id="PF00005">
    <property type="entry name" value="ABC_tran"/>
    <property type="match status" value="1"/>
</dbReference>
<proteinExistence type="predicted"/>
<dbReference type="GO" id="GO:0055052">
    <property type="term" value="C:ATP-binding cassette (ABC) transporter complex, substrate-binding subunit-containing"/>
    <property type="evidence" value="ECO:0007669"/>
    <property type="project" value="InterPro"/>
</dbReference>
<sequence>MNAVEFDNVSIVFGDRPDRALPLMDQDKTRTEVQAATGQVLGVHDCSLTVEQGEILVLMGLSGSGKSTLLRAVNGLNPVARGEVRINDGDRMVSVTHAKPRDLRRLRQTRVAMVFQQFGLLPWRDVRENVGLGLELAGLDPAARRKAVDTQLDLVGLTDWADRKVGELSGGMQQRVGLARAFATDAPLLLMDEPFSALDPLIRTRLQDELLELQTRLKRSIVFVSHDLDEAFKLGGRIAIMEGGRIIQCGTPADIFTNPVNDYVADFVAHMNPLGVLTAADIAVEGTGTGEAIPATMPVRDLIRLCAMRDGPIPVQDAGRSIGIVDRQSVLSRLGR</sequence>
<dbReference type="RefSeq" id="WP_092782074.1">
    <property type="nucleotide sequence ID" value="NZ_FORA01000003.1"/>
</dbReference>
<keyword evidence="1" id="KW-0547">Nucleotide-binding</keyword>
<dbReference type="OrthoDB" id="9802264at2"/>
<accession>A0A1I3RD73</accession>
<evidence type="ECO:0000256" key="2">
    <source>
        <dbReference type="ARBA" id="ARBA00022840"/>
    </source>
</evidence>
<dbReference type="SMART" id="SM00382">
    <property type="entry name" value="AAA"/>
    <property type="match status" value="1"/>
</dbReference>
<evidence type="ECO:0000256" key="1">
    <source>
        <dbReference type="ARBA" id="ARBA00022741"/>
    </source>
</evidence>
<dbReference type="InterPro" id="IPR022473">
    <property type="entry name" value="ABC_trnsptr_Choline_ATP-bd"/>
</dbReference>
<dbReference type="InterPro" id="IPR003593">
    <property type="entry name" value="AAA+_ATPase"/>
</dbReference>
<gene>
    <name evidence="4" type="ORF">SAMN04488095_2870</name>
</gene>
<feature type="domain" description="ABC transporter" evidence="3">
    <location>
        <begin position="23"/>
        <end position="268"/>
    </location>
</feature>
<dbReference type="InterPro" id="IPR003439">
    <property type="entry name" value="ABC_transporter-like_ATP-bd"/>
</dbReference>
<dbReference type="Proteomes" id="UP000199110">
    <property type="component" value="Unassembled WGS sequence"/>
</dbReference>
<dbReference type="GO" id="GO:0005524">
    <property type="term" value="F:ATP binding"/>
    <property type="evidence" value="ECO:0007669"/>
    <property type="project" value="UniProtKB-KW"/>
</dbReference>
<dbReference type="PROSITE" id="PS50893">
    <property type="entry name" value="ABC_TRANSPORTER_2"/>
    <property type="match status" value="1"/>
</dbReference>
<dbReference type="GO" id="GO:0016887">
    <property type="term" value="F:ATP hydrolysis activity"/>
    <property type="evidence" value="ECO:0007669"/>
    <property type="project" value="InterPro"/>
</dbReference>
<dbReference type="Gene3D" id="3.40.50.300">
    <property type="entry name" value="P-loop containing nucleotide triphosphate hydrolases"/>
    <property type="match status" value="1"/>
</dbReference>
<dbReference type="EMBL" id="FORA01000003">
    <property type="protein sequence ID" value="SFJ43782.1"/>
    <property type="molecule type" value="Genomic_DNA"/>
</dbReference>
<protein>
    <submittedName>
        <fullName evidence="4">Glycine betaine/proline transport system ATP-binding protein</fullName>
    </submittedName>
</protein>
<dbReference type="PROSITE" id="PS00211">
    <property type="entry name" value="ABC_TRANSPORTER_1"/>
    <property type="match status" value="1"/>
</dbReference>
<dbReference type="InterPro" id="IPR027417">
    <property type="entry name" value="P-loop_NTPase"/>
</dbReference>
<dbReference type="InterPro" id="IPR017871">
    <property type="entry name" value="ABC_transporter-like_CS"/>
</dbReference>
<dbReference type="SUPFAM" id="SSF52540">
    <property type="entry name" value="P-loop containing nucleoside triphosphate hydrolases"/>
    <property type="match status" value="1"/>
</dbReference>
<dbReference type="GO" id="GO:0015220">
    <property type="term" value="F:choline transmembrane transporter activity"/>
    <property type="evidence" value="ECO:0007669"/>
    <property type="project" value="InterPro"/>
</dbReference>
<dbReference type="PANTHER" id="PTHR43869:SF1">
    <property type="entry name" value="GLYCINE BETAINE_PROLINE BETAINE TRANSPORT SYSTEM ATP-BINDING PROTEIN PROV"/>
    <property type="match status" value="1"/>
</dbReference>
<name>A0A1I3RD73_9RHOB</name>
<dbReference type="PANTHER" id="PTHR43869">
    <property type="entry name" value="GLYCINE BETAINE/PROLINE BETAINE TRANSPORT SYSTEM ATP-BINDING PROTEIN PROV"/>
    <property type="match status" value="1"/>
</dbReference>
<reference evidence="4 5" key="1">
    <citation type="submission" date="2016-10" db="EMBL/GenBank/DDBJ databases">
        <authorList>
            <person name="de Groot N.N."/>
        </authorList>
    </citation>
    <scope>NUCLEOTIDE SEQUENCE [LARGE SCALE GENOMIC DNA]</scope>
    <source>
        <strain evidence="4 5">DSM 19073</strain>
    </source>
</reference>
<evidence type="ECO:0000259" key="3">
    <source>
        <dbReference type="PROSITE" id="PS50893"/>
    </source>
</evidence>
<dbReference type="AlphaFoldDB" id="A0A1I3RD73"/>
<dbReference type="NCBIfam" id="TIGR03415">
    <property type="entry name" value="ABC_choXWV_ATP"/>
    <property type="match status" value="1"/>
</dbReference>